<dbReference type="EMBL" id="AP021875">
    <property type="protein sequence ID" value="BBO75779.1"/>
    <property type="molecule type" value="Genomic_DNA"/>
</dbReference>
<evidence type="ECO:0000313" key="1">
    <source>
        <dbReference type="EMBL" id="BBO75779.1"/>
    </source>
</evidence>
<gene>
    <name evidence="1" type="ORF">DSCW_31960</name>
</gene>
<organism evidence="1 2">
    <name type="scientific">Desulfosarcina widdelii</name>
    <dbReference type="NCBI Taxonomy" id="947919"/>
    <lineage>
        <taxon>Bacteria</taxon>
        <taxon>Pseudomonadati</taxon>
        <taxon>Thermodesulfobacteriota</taxon>
        <taxon>Desulfobacteria</taxon>
        <taxon>Desulfobacterales</taxon>
        <taxon>Desulfosarcinaceae</taxon>
        <taxon>Desulfosarcina</taxon>
    </lineage>
</organism>
<reference evidence="1 2" key="1">
    <citation type="submission" date="2019-11" db="EMBL/GenBank/DDBJ databases">
        <title>Comparative genomics of hydrocarbon-degrading Desulfosarcina strains.</title>
        <authorList>
            <person name="Watanabe M."/>
            <person name="Kojima H."/>
            <person name="Fukui M."/>
        </authorList>
    </citation>
    <scope>NUCLEOTIDE SEQUENCE [LARGE SCALE GENOMIC DNA]</scope>
    <source>
        <strain evidence="1 2">PP31</strain>
    </source>
</reference>
<dbReference type="Proteomes" id="UP000427769">
    <property type="component" value="Chromosome"/>
</dbReference>
<keyword evidence="2" id="KW-1185">Reference proteome</keyword>
<dbReference type="RefSeq" id="WP_155304669.1">
    <property type="nucleotide sequence ID" value="NZ_AP021875.1"/>
</dbReference>
<evidence type="ECO:0000313" key="2">
    <source>
        <dbReference type="Proteomes" id="UP000427769"/>
    </source>
</evidence>
<accession>A0A5K7Z6F1</accession>
<proteinExistence type="predicted"/>
<dbReference type="KEGG" id="dwd:DSCW_31960"/>
<protein>
    <submittedName>
        <fullName evidence="1">Uncharacterized protein</fullName>
    </submittedName>
</protein>
<dbReference type="AlphaFoldDB" id="A0A5K7Z6F1"/>
<sequence length="75" mass="8224">MEKREIGPNRRLRLRNRAILCRYGVGEKEADAVFDLELAGWTAERIAGLFRSASELVSMGMTADEVSALLDGAAV</sequence>
<name>A0A5K7Z6F1_9BACT</name>